<dbReference type="STRING" id="1192868.GCA_000304395_00112"/>
<gene>
    <name evidence="1" type="ORF">C7441_103341</name>
</gene>
<keyword evidence="2" id="KW-1185">Reference proteome</keyword>
<organism evidence="1 2">
    <name type="scientific">Pseudaminobacter salicylatoxidans</name>
    <dbReference type="NCBI Taxonomy" id="93369"/>
    <lineage>
        <taxon>Bacteria</taxon>
        <taxon>Pseudomonadati</taxon>
        <taxon>Pseudomonadota</taxon>
        <taxon>Alphaproteobacteria</taxon>
        <taxon>Hyphomicrobiales</taxon>
        <taxon>Phyllobacteriaceae</taxon>
        <taxon>Pseudaminobacter</taxon>
    </lineage>
</organism>
<dbReference type="EMBL" id="QGGG01000003">
    <property type="protein sequence ID" value="PWJ85482.1"/>
    <property type="molecule type" value="Genomic_DNA"/>
</dbReference>
<comment type="caution">
    <text evidence="1">The sequence shown here is derived from an EMBL/GenBank/DDBJ whole genome shotgun (WGS) entry which is preliminary data.</text>
</comment>
<protein>
    <submittedName>
        <fullName evidence="1">Uncharacterized protein</fullName>
    </submittedName>
</protein>
<name>A0A316C6R6_PSESE</name>
<dbReference type="Proteomes" id="UP000245396">
    <property type="component" value="Unassembled WGS sequence"/>
</dbReference>
<sequence length="63" mass="7253">MKIISFIGMLLRAHSREPVPEEKLRWMCDPLSHPALEAMSERELADLPLRGRYRGARDCEGNC</sequence>
<dbReference type="AlphaFoldDB" id="A0A316C6R6"/>
<evidence type="ECO:0000313" key="1">
    <source>
        <dbReference type="EMBL" id="PWJ85482.1"/>
    </source>
</evidence>
<accession>A0A316C6R6</accession>
<evidence type="ECO:0000313" key="2">
    <source>
        <dbReference type="Proteomes" id="UP000245396"/>
    </source>
</evidence>
<dbReference type="OrthoDB" id="8398417at2"/>
<proteinExistence type="predicted"/>
<reference evidence="1 2" key="1">
    <citation type="submission" date="2018-05" db="EMBL/GenBank/DDBJ databases">
        <title>Genomic Encyclopedia of Type Strains, Phase IV (KMG-IV): sequencing the most valuable type-strain genomes for metagenomic binning, comparative biology and taxonomic classification.</title>
        <authorList>
            <person name="Goeker M."/>
        </authorList>
    </citation>
    <scope>NUCLEOTIDE SEQUENCE [LARGE SCALE GENOMIC DNA]</scope>
    <source>
        <strain evidence="1 2">DSM 6986</strain>
    </source>
</reference>